<reference evidence="2" key="1">
    <citation type="journal article" date="2019" name="Int. J. Syst. Evol. Microbiol.">
        <title>The Global Catalogue of Microorganisms (GCM) 10K type strain sequencing project: providing services to taxonomists for standard genome sequencing and annotation.</title>
        <authorList>
            <consortium name="The Broad Institute Genomics Platform"/>
            <consortium name="The Broad Institute Genome Sequencing Center for Infectious Disease"/>
            <person name="Wu L."/>
            <person name="Ma J."/>
        </authorList>
    </citation>
    <scope>NUCLEOTIDE SEQUENCE [LARGE SCALE GENOMIC DNA]</scope>
    <source>
        <strain evidence="2">CGMCC 4.7198</strain>
    </source>
</reference>
<dbReference type="EMBL" id="JBHTEC010000001">
    <property type="protein sequence ID" value="MFD0282186.1"/>
    <property type="molecule type" value="Genomic_DNA"/>
</dbReference>
<accession>A0ABW2VCF0</accession>
<name>A0ABW2VCF0_9ACTN</name>
<proteinExistence type="predicted"/>
<comment type="caution">
    <text evidence="1">The sequence shown here is derived from an EMBL/GenBank/DDBJ whole genome shotgun (WGS) entry which is preliminary data.</text>
</comment>
<dbReference type="Proteomes" id="UP001596957">
    <property type="component" value="Unassembled WGS sequence"/>
</dbReference>
<dbReference type="RefSeq" id="WP_381246854.1">
    <property type="nucleotide sequence ID" value="NZ_JBHTBI010000001.1"/>
</dbReference>
<gene>
    <name evidence="1" type="ORF">ACFQZP_10890</name>
</gene>
<protein>
    <submittedName>
        <fullName evidence="1">Uncharacterized protein</fullName>
    </submittedName>
</protein>
<sequence>MGAVGPALVTRRPSGNYLIAARKSLDVSARHGATVDWRLMGPEGEDVTYQEGDL</sequence>
<keyword evidence="2" id="KW-1185">Reference proteome</keyword>
<evidence type="ECO:0000313" key="1">
    <source>
        <dbReference type="EMBL" id="MFD0282186.1"/>
    </source>
</evidence>
<evidence type="ECO:0000313" key="2">
    <source>
        <dbReference type="Proteomes" id="UP001596957"/>
    </source>
</evidence>
<organism evidence="1 2">
    <name type="scientific">Streptomyces lutosisoli</name>
    <dbReference type="NCBI Taxonomy" id="2665721"/>
    <lineage>
        <taxon>Bacteria</taxon>
        <taxon>Bacillati</taxon>
        <taxon>Actinomycetota</taxon>
        <taxon>Actinomycetes</taxon>
        <taxon>Kitasatosporales</taxon>
        <taxon>Streptomycetaceae</taxon>
        <taxon>Streptomyces</taxon>
    </lineage>
</organism>